<dbReference type="PANTHER" id="PTHR43685">
    <property type="entry name" value="GLYCOSYLTRANSFERASE"/>
    <property type="match status" value="1"/>
</dbReference>
<dbReference type="OrthoDB" id="3734530at2"/>
<feature type="transmembrane region" description="Helical" evidence="1">
    <location>
        <begin position="534"/>
        <end position="553"/>
    </location>
</feature>
<dbReference type="InterPro" id="IPR050834">
    <property type="entry name" value="Glycosyltransf_2"/>
</dbReference>
<dbReference type="Proteomes" id="UP000231451">
    <property type="component" value="Unassembled WGS sequence"/>
</dbReference>
<accession>A0A2M9HDW3</accession>
<feature type="transmembrane region" description="Helical" evidence="1">
    <location>
        <begin position="418"/>
        <end position="444"/>
    </location>
</feature>
<dbReference type="EMBL" id="PEBK01000006">
    <property type="protein sequence ID" value="PJM75003.1"/>
    <property type="molecule type" value="Genomic_DNA"/>
</dbReference>
<feature type="transmembrane region" description="Helical" evidence="1">
    <location>
        <begin position="829"/>
        <end position="851"/>
    </location>
</feature>
<evidence type="ECO:0000313" key="4">
    <source>
        <dbReference type="Proteomes" id="UP000231451"/>
    </source>
</evidence>
<feature type="transmembrane region" description="Helical" evidence="1">
    <location>
        <begin position="310"/>
        <end position="331"/>
    </location>
</feature>
<feature type="transmembrane region" description="Helical" evidence="1">
    <location>
        <begin position="597"/>
        <end position="625"/>
    </location>
</feature>
<dbReference type="InterPro" id="IPR001173">
    <property type="entry name" value="Glyco_trans_2-like"/>
</dbReference>
<proteinExistence type="predicted"/>
<evidence type="ECO:0000259" key="2">
    <source>
        <dbReference type="Pfam" id="PF13632"/>
    </source>
</evidence>
<feature type="transmembrane region" description="Helical" evidence="1">
    <location>
        <begin position="632"/>
        <end position="653"/>
    </location>
</feature>
<feature type="transmembrane region" description="Helical" evidence="1">
    <location>
        <begin position="560"/>
        <end position="577"/>
    </location>
</feature>
<comment type="caution">
    <text evidence="3">The sequence shown here is derived from an EMBL/GenBank/DDBJ whole genome shotgun (WGS) entry which is preliminary data.</text>
</comment>
<feature type="transmembrane region" description="Helical" evidence="1">
    <location>
        <begin position="745"/>
        <end position="763"/>
    </location>
</feature>
<evidence type="ECO:0000256" key="1">
    <source>
        <dbReference type="SAM" id="Phobius"/>
    </source>
</evidence>
<sequence length="1048" mass="112451">MNETQNVQEMVSAAIRGHRMSPGQTVEPTVVALISVEDDLRFFPATLSAVLDQTVVPGIIVVADCTDATQSPVHGVIELPASGVLGTDDWVRVNPDAGSSIDVQVVRAKGSSSFGDAIHRALDQVSLPARTRALWLLHDDSRPADARCLENLLEAWRNAPTASVLGCKQRAWSGDALHDVGRYATMRHGVASLVVDGEPDQEQYDSRQDVFMVDLAGAVVSLQTWRELGGITRSMGTFGQSADFCRRVCLSGGRVVVVPRSVMAHRRARFEGLRTRNGHPVGEGLGPANHYAAKVDARERYRITDIPGALWLPLWLWRLLVSVVLFFALLAGKRPYEGACELGAPWRALVWLPSAFGARRRVTKQTKTTLRQLSVLVARRDQISRWRERSEAFSNAKDVPLLSPLAVEHLRVQRRRRLMWALAMALLALAAGLASNFTVLRAAFSGAGLHSATLAPSSASLRQVFESATSLYSYGNGLGAWAPPAPFLLVLLAACALTAGHVAQAIALIVFLAAPLSALSFWALAGIFTRSNPVRVACGLLWCVLGGLMGLYAQGNLPMLMVMVFLPAGMAFVFRAVGMYQTEDVISPRASVQSAALSSLCLAVVCASEPQLVLPLLVVFVAFMILVRSHRLMLLLIPVPGAFMLAPTLMNIVTNPGNGSYRQLFGDVMIPDAQVNGTVSAANLFDVIRRAIGLGSSSGLSGVGFAAVAADPMTWLLEASVAVLLVFAVAALFLPFALRVSRMMWVIVVSGAAVAVIASRVAIAPGSTASVAGTVLPGVAFMMLGLLACTCVVAGRAAHPFSPLVRRSQGDTSARIEQRQRRHYARRNLIIVARALLVLLLVSCIALWGAVCGVRAQRGEHLDTQQVELPLIAQDFLSASPRHRILALSARSSTSVDYAVMRTARGDLIDASPAINVMRTVEPMSKNEKTLADSSARLLLNNDDEAISALTKLGIGGIYVPYAEDSATSTLVSNILASSGTQSVVSNDSGTYVRLTVADANDQGFDDGVRRTALGNPWRRAWVACMAVVIVLYCIVAFPRFHRYEVGA</sequence>
<protein>
    <recommendedName>
        <fullName evidence="2">Glycosyltransferase 2-like domain-containing protein</fullName>
    </recommendedName>
</protein>
<dbReference type="Gene3D" id="3.90.550.10">
    <property type="entry name" value="Spore Coat Polysaccharide Biosynthesis Protein SpsA, Chain A"/>
    <property type="match status" value="1"/>
</dbReference>
<feature type="domain" description="Glycosyltransferase 2-like" evidence="2">
    <location>
        <begin position="136"/>
        <end position="271"/>
    </location>
</feature>
<keyword evidence="1" id="KW-1133">Transmembrane helix</keyword>
<feature type="transmembrane region" description="Helical" evidence="1">
    <location>
        <begin position="775"/>
        <end position="798"/>
    </location>
</feature>
<keyword evidence="1" id="KW-0472">Membrane</keyword>
<dbReference type="AlphaFoldDB" id="A0A2M9HDW3"/>
<dbReference type="InterPro" id="IPR029044">
    <property type="entry name" value="Nucleotide-diphossugar_trans"/>
</dbReference>
<gene>
    <name evidence="3" type="ORF">CSQ87_07195</name>
</gene>
<keyword evidence="1" id="KW-0812">Transmembrane</keyword>
<dbReference type="RefSeq" id="WP_100513200.1">
    <property type="nucleotide sequence ID" value="NZ_PEBK01000006.1"/>
</dbReference>
<dbReference type="PANTHER" id="PTHR43685:SF3">
    <property type="entry name" value="SLR2126 PROTEIN"/>
    <property type="match status" value="1"/>
</dbReference>
<evidence type="ECO:0000313" key="3">
    <source>
        <dbReference type="EMBL" id="PJM75003.1"/>
    </source>
</evidence>
<dbReference type="SUPFAM" id="SSF53448">
    <property type="entry name" value="Nucleotide-diphospho-sugar transferases"/>
    <property type="match status" value="1"/>
</dbReference>
<feature type="transmembrane region" description="Helical" evidence="1">
    <location>
        <begin position="1021"/>
        <end position="1041"/>
    </location>
</feature>
<feature type="transmembrane region" description="Helical" evidence="1">
    <location>
        <begin position="715"/>
        <end position="738"/>
    </location>
</feature>
<feature type="transmembrane region" description="Helical" evidence="1">
    <location>
        <begin position="506"/>
        <end position="528"/>
    </location>
</feature>
<dbReference type="Pfam" id="PF13632">
    <property type="entry name" value="Glyco_trans_2_3"/>
    <property type="match status" value="1"/>
</dbReference>
<name>A0A2M9HDW3_9BIFI</name>
<feature type="transmembrane region" description="Helical" evidence="1">
    <location>
        <begin position="480"/>
        <end position="499"/>
    </location>
</feature>
<organism evidence="3 4">
    <name type="scientific">Bifidobacterium simiarum</name>
    <dbReference type="NCBI Taxonomy" id="2045441"/>
    <lineage>
        <taxon>Bacteria</taxon>
        <taxon>Bacillati</taxon>
        <taxon>Actinomycetota</taxon>
        <taxon>Actinomycetes</taxon>
        <taxon>Bifidobacteriales</taxon>
        <taxon>Bifidobacteriaceae</taxon>
        <taxon>Bifidobacterium</taxon>
    </lineage>
</organism>
<keyword evidence="4" id="KW-1185">Reference proteome</keyword>
<reference evidence="3 4" key="1">
    <citation type="submission" date="2017-10" db="EMBL/GenBank/DDBJ databases">
        <title>Draft genome sequences of strains TRE 1, TRE 9, TRE H and TRI 7, isolated from tamarins, belonging to four potential novel Bifidobacterium species.</title>
        <authorList>
            <person name="Mattarelli P."/>
            <person name="Modesto M."/>
            <person name="Puglisi E."/>
            <person name="Morelli L."/>
            <person name="Spezio C."/>
            <person name="Bonetti A."/>
            <person name="Sandri C."/>
        </authorList>
    </citation>
    <scope>NUCLEOTIDE SEQUENCE [LARGE SCALE GENOMIC DNA]</scope>
    <source>
        <strain evidence="4">TRI7</strain>
    </source>
</reference>